<organism evidence="2 3">
    <name type="scientific">Chitinophaga eiseniae</name>
    <dbReference type="NCBI Taxonomy" id="634771"/>
    <lineage>
        <taxon>Bacteria</taxon>
        <taxon>Pseudomonadati</taxon>
        <taxon>Bacteroidota</taxon>
        <taxon>Chitinophagia</taxon>
        <taxon>Chitinophagales</taxon>
        <taxon>Chitinophagaceae</taxon>
        <taxon>Chitinophaga</taxon>
    </lineage>
</organism>
<gene>
    <name evidence="2" type="ORF">HGH91_21185</name>
</gene>
<dbReference type="RefSeq" id="WP_168740805.1">
    <property type="nucleotide sequence ID" value="NZ_JABAHZ010000005.1"/>
</dbReference>
<proteinExistence type="predicted"/>
<accession>A0A847SQA3</accession>
<dbReference type="Proteomes" id="UP000552864">
    <property type="component" value="Unassembled WGS sequence"/>
</dbReference>
<feature type="domain" description="DUF4180" evidence="1">
    <location>
        <begin position="10"/>
        <end position="117"/>
    </location>
</feature>
<dbReference type="InterPro" id="IPR025438">
    <property type="entry name" value="DUF4180"/>
</dbReference>
<protein>
    <submittedName>
        <fullName evidence="2">DUF4180 domain-containing protein</fullName>
    </submittedName>
</protein>
<comment type="caution">
    <text evidence="2">The sequence shown here is derived from an EMBL/GenBank/DDBJ whole genome shotgun (WGS) entry which is preliminary data.</text>
</comment>
<dbReference type="Pfam" id="PF13788">
    <property type="entry name" value="DUF4180"/>
    <property type="match status" value="1"/>
</dbReference>
<dbReference type="AlphaFoldDB" id="A0A847SQA3"/>
<name>A0A847SQA3_9BACT</name>
<reference evidence="2 3" key="1">
    <citation type="submission" date="2020-04" db="EMBL/GenBank/DDBJ databases">
        <authorList>
            <person name="Yin C."/>
        </authorList>
    </citation>
    <scope>NUCLEOTIDE SEQUENCE [LARGE SCALE GENOMIC DNA]</scope>
    <source>
        <strain evidence="2 3">Ak56</strain>
    </source>
</reference>
<evidence type="ECO:0000259" key="1">
    <source>
        <dbReference type="Pfam" id="PF13788"/>
    </source>
</evidence>
<evidence type="ECO:0000313" key="2">
    <source>
        <dbReference type="EMBL" id="NLR81157.1"/>
    </source>
</evidence>
<evidence type="ECO:0000313" key="3">
    <source>
        <dbReference type="Proteomes" id="UP000552864"/>
    </source>
</evidence>
<keyword evidence="3" id="KW-1185">Reference proteome</keyword>
<sequence length="119" mass="13778">MQIQIHEQGSKRIAEIISNNIILHSAEDGLQLMADLYYQDIEKIIMHEKNITPAFFDLKTRLAGEVLQKFSNYKVQLAIVGDFSQYPGQSMKDFIFESNKGRLVNFLPDVEVAKERLFR</sequence>
<dbReference type="EMBL" id="JABAHZ010000005">
    <property type="protein sequence ID" value="NLR81157.1"/>
    <property type="molecule type" value="Genomic_DNA"/>
</dbReference>